<dbReference type="NCBIfam" id="TIGR01345">
    <property type="entry name" value="malate_syn_G"/>
    <property type="match status" value="1"/>
</dbReference>
<comment type="function">
    <text evidence="10">Involved in the glycolate utilization. Catalyzes the condensation and subsequent hydrolysis of acetyl-coenzyme A (acetyl-CoA) and glyoxylate to form malate and CoA.</text>
</comment>
<feature type="binding site" evidence="10">
    <location>
        <position position="344"/>
    </location>
    <ligand>
        <name>glyoxylate</name>
        <dbReference type="ChEBI" id="CHEBI:36655"/>
    </ligand>
</feature>
<evidence type="ECO:0000256" key="5">
    <source>
        <dbReference type="ARBA" id="ARBA00022679"/>
    </source>
</evidence>
<dbReference type="EMBL" id="CP013188">
    <property type="protein sequence ID" value="ALO43873.1"/>
    <property type="molecule type" value="Genomic_DNA"/>
</dbReference>
<comment type="subcellular location">
    <subcellularLocation>
        <location evidence="10 13">Cytoplasm</location>
    </subcellularLocation>
</comment>
<comment type="catalytic activity">
    <reaction evidence="9 10 13">
        <text>glyoxylate + acetyl-CoA + H2O = (S)-malate + CoA + H(+)</text>
        <dbReference type="Rhea" id="RHEA:18181"/>
        <dbReference type="ChEBI" id="CHEBI:15377"/>
        <dbReference type="ChEBI" id="CHEBI:15378"/>
        <dbReference type="ChEBI" id="CHEBI:15589"/>
        <dbReference type="ChEBI" id="CHEBI:36655"/>
        <dbReference type="ChEBI" id="CHEBI:57287"/>
        <dbReference type="ChEBI" id="CHEBI:57288"/>
        <dbReference type="EC" id="2.3.3.9"/>
    </reaction>
</comment>
<evidence type="ECO:0000256" key="8">
    <source>
        <dbReference type="ARBA" id="ARBA00023097"/>
    </source>
</evidence>
<dbReference type="InterPro" id="IPR048356">
    <property type="entry name" value="MS_N"/>
</dbReference>
<dbReference type="Pfam" id="PF20659">
    <property type="entry name" value="MS_C"/>
    <property type="match status" value="1"/>
</dbReference>
<feature type="binding site" evidence="10">
    <location>
        <position position="122"/>
    </location>
    <ligand>
        <name>acetyl-CoA</name>
        <dbReference type="ChEBI" id="CHEBI:57288"/>
    </ligand>
</feature>
<feature type="domain" description="Malate synthase C-terminal" evidence="17">
    <location>
        <begin position="596"/>
        <end position="677"/>
    </location>
</feature>
<keyword evidence="2 10" id="KW-0329">Glyoxylate bypass</keyword>
<evidence type="ECO:0000259" key="14">
    <source>
        <dbReference type="Pfam" id="PF01274"/>
    </source>
</evidence>
<evidence type="ECO:0000256" key="7">
    <source>
        <dbReference type="ARBA" id="ARBA00022842"/>
    </source>
</evidence>
<evidence type="ECO:0000256" key="1">
    <source>
        <dbReference type="ARBA" id="ARBA00001946"/>
    </source>
</evidence>
<comment type="subunit">
    <text evidence="10">Monomer.</text>
</comment>
<evidence type="ECO:0000256" key="3">
    <source>
        <dbReference type="ARBA" id="ARBA00022490"/>
    </source>
</evidence>
<dbReference type="SUPFAM" id="SSF51645">
    <property type="entry name" value="Malate synthase G"/>
    <property type="match status" value="1"/>
</dbReference>
<dbReference type="Pfam" id="PF20656">
    <property type="entry name" value="MS_N"/>
    <property type="match status" value="1"/>
</dbReference>
<dbReference type="GO" id="GO:0000287">
    <property type="term" value="F:magnesium ion binding"/>
    <property type="evidence" value="ECO:0007669"/>
    <property type="project" value="TreeGrafter"/>
</dbReference>
<feature type="binding site" evidence="10">
    <location>
        <position position="280"/>
    </location>
    <ligand>
        <name>acetyl-CoA</name>
        <dbReference type="ChEBI" id="CHEBI:57288"/>
    </ligand>
</feature>
<evidence type="ECO:0000256" key="2">
    <source>
        <dbReference type="ARBA" id="ARBA00022435"/>
    </source>
</evidence>
<comment type="similarity">
    <text evidence="10 13">Belongs to the malate synthase family. GlcB subfamily.</text>
</comment>
<keyword evidence="5 10" id="KW-0808">Transferase</keyword>
<dbReference type="PANTHER" id="PTHR42739:SF1">
    <property type="entry name" value="MALATE SYNTHASE G"/>
    <property type="match status" value="1"/>
</dbReference>
<comment type="cofactor">
    <cofactor evidence="1 10">
        <name>Mg(2+)</name>
        <dbReference type="ChEBI" id="CHEBI:18420"/>
    </cofactor>
</comment>
<gene>
    <name evidence="10" type="primary">glcB</name>
    <name evidence="18" type="ORF">PP2015_3398</name>
</gene>
<dbReference type="Pfam" id="PF01274">
    <property type="entry name" value="MS_TIM-barrel"/>
    <property type="match status" value="1"/>
</dbReference>
<dbReference type="GO" id="GO:0004474">
    <property type="term" value="F:malate synthase activity"/>
    <property type="evidence" value="ECO:0007669"/>
    <property type="project" value="UniProtKB-UniRule"/>
</dbReference>
<dbReference type="NCBIfam" id="NF002825">
    <property type="entry name" value="PRK02999.1"/>
    <property type="match status" value="1"/>
</dbReference>
<dbReference type="InterPro" id="IPR001465">
    <property type="entry name" value="Malate_synthase_TIM"/>
</dbReference>
<dbReference type="InterPro" id="IPR048357">
    <property type="entry name" value="MSG_insertion"/>
</dbReference>
<reference evidence="18 19" key="1">
    <citation type="submission" date="2015-11" db="EMBL/GenBank/DDBJ databases">
        <authorList>
            <person name="Zhang Y."/>
            <person name="Guo Z."/>
        </authorList>
    </citation>
    <scope>NUCLEOTIDE SEQUENCE [LARGE SCALE GENOMIC DNA]</scope>
    <source>
        <strain evidence="18 19">KCTC 12086</strain>
    </source>
</reference>
<feature type="binding site" evidence="10">
    <location>
        <begin position="461"/>
        <end position="464"/>
    </location>
    <ligand>
        <name>glyoxylate</name>
        <dbReference type="ChEBI" id="CHEBI:36655"/>
    </ligand>
</feature>
<dbReference type="GO" id="GO:0006099">
    <property type="term" value="P:tricarboxylic acid cycle"/>
    <property type="evidence" value="ECO:0007669"/>
    <property type="project" value="UniProtKB-KW"/>
</dbReference>
<dbReference type="Gene3D" id="3.20.20.360">
    <property type="entry name" value="Malate synthase, domain 3"/>
    <property type="match status" value="2"/>
</dbReference>
<evidence type="ECO:0000256" key="11">
    <source>
        <dbReference type="NCBIfam" id="TIGR01345"/>
    </source>
</evidence>
<dbReference type="InterPro" id="IPR048355">
    <property type="entry name" value="MS_C"/>
</dbReference>
<evidence type="ECO:0000256" key="4">
    <source>
        <dbReference type="ARBA" id="ARBA00022532"/>
    </source>
</evidence>
<feature type="modified residue" description="Cysteine sulfenic acid (-SOH)" evidence="10">
    <location>
        <position position="621"/>
    </location>
</feature>
<dbReference type="GO" id="GO:0005829">
    <property type="term" value="C:cytosol"/>
    <property type="evidence" value="ECO:0007669"/>
    <property type="project" value="TreeGrafter"/>
</dbReference>
<feature type="binding site" evidence="10">
    <location>
        <begin position="129"/>
        <end position="130"/>
    </location>
    <ligand>
        <name>acetyl-CoA</name>
        <dbReference type="ChEBI" id="CHEBI:57288"/>
    </ligand>
</feature>
<dbReference type="GO" id="GO:0009436">
    <property type="term" value="P:glyoxylate catabolic process"/>
    <property type="evidence" value="ECO:0007669"/>
    <property type="project" value="TreeGrafter"/>
</dbReference>
<dbReference type="KEGG" id="pphe:PP2015_3398"/>
<dbReference type="UniPathway" id="UPA00703">
    <property type="reaction ID" value="UER00720"/>
</dbReference>
<feature type="binding site" evidence="10">
    <location>
        <position position="436"/>
    </location>
    <ligand>
        <name>Mg(2+)</name>
        <dbReference type="ChEBI" id="CHEBI:18420"/>
    </ligand>
</feature>
<dbReference type="InterPro" id="IPR006253">
    <property type="entry name" value="Malate_synthG"/>
</dbReference>
<feature type="domain" description="Malate synthase N-terminal" evidence="15">
    <location>
        <begin position="22"/>
        <end position="74"/>
    </location>
</feature>
<dbReference type="Pfam" id="PF20658">
    <property type="entry name" value="MSG_insertion"/>
    <property type="match status" value="1"/>
</dbReference>
<name>A0A0S2K6H0_9GAMM</name>
<evidence type="ECO:0000259" key="17">
    <source>
        <dbReference type="Pfam" id="PF20659"/>
    </source>
</evidence>
<protein>
    <recommendedName>
        <fullName evidence="10 11">Malate synthase G</fullName>
        <ecNumber evidence="10 11">2.3.3.9</ecNumber>
    </recommendedName>
</protein>
<evidence type="ECO:0000259" key="15">
    <source>
        <dbReference type="Pfam" id="PF20656"/>
    </source>
</evidence>
<dbReference type="Proteomes" id="UP000061457">
    <property type="component" value="Chromosome II"/>
</dbReference>
<keyword evidence="6 10" id="KW-0479">Metal-binding</keyword>
<sequence length="731" mass="80876">MLRKIFMSATVQQAGLTIDQQLYDFVNQQALPGTGLQAEAFWQGFADLVNELTPINKSLLSKRDTLQLQIDAFHKQQRQWDAQVYKSFLTEIGYLVPEPEEATITTEHVEPEIALTAAPQLVVPVSNARFALNAANARWGSLYDALYGTDLLPEKDGAEKQKAYNPVRGFKVMAYARQFLDIALPLQSGSHIESTNYSVLDEQLVVTLNDSSQVSLSTPAQFVGYQGQAQNPSALLFKHHDLHIEIQIDPHNPIGQADKAGIKDVLLEAALTTIMDCEDSVAAVDAEDKVGVYRNWLGLMNGTLTDTFVKDGQELTRSLATDREYTSKSGERLSLKGRSMMFVRNVGHLMTNPAILDQNGEEIFEGIMDAVITSLCAMHDLQGNSPFKNSTAASVNIVKPKMHGPEEVVFTNTLFSRVESLLCLPENTLKMGIMDEERRTSVNLMACINQAKSRVVFINTGFLDRTGDEIHTSMVAGPVLPKAQIKAQPWIAAYEDQNVDIGLKCGFSGKAQIGKGMWPMPDKMAMMMEQKLAHPKSGANTAWVPSPTAATLHAMHYHQVDVFAIQAELKARQQASLDDLLTPPLLLDVELSKEDIQSELENNAQGILGYVVRWIDQGVGCSKVPDINHIGLMEDRATLRISSQHIANWLKHGICTPEQVQATFAKMAEVVDTQNQHDTYYTPMALSNDSLTNNLAYQAALALVFEGEQQPNGYTEPLLHSYRLKYKAANN</sequence>
<feature type="binding site" evidence="10">
    <location>
        <position position="545"/>
    </location>
    <ligand>
        <name>acetyl-CoA</name>
        <dbReference type="ChEBI" id="CHEBI:57288"/>
    </ligand>
</feature>
<dbReference type="AlphaFoldDB" id="A0A0S2K6H0"/>
<keyword evidence="4 10" id="KW-0816">Tricarboxylic acid cycle</keyword>
<evidence type="ECO:0000256" key="10">
    <source>
        <dbReference type="HAMAP-Rule" id="MF_00641"/>
    </source>
</evidence>
<dbReference type="HAMAP" id="MF_00641">
    <property type="entry name" value="Malate_synth_G"/>
    <property type="match status" value="1"/>
</dbReference>
<dbReference type="PATRIC" id="fig|161398.10.peg.3462"/>
<dbReference type="InterPro" id="IPR046363">
    <property type="entry name" value="MS_N_TIM-barrel_dom"/>
</dbReference>
<feature type="active site" description="Proton donor" evidence="10 12">
    <location>
        <position position="635"/>
    </location>
</feature>
<evidence type="ECO:0000313" key="19">
    <source>
        <dbReference type="Proteomes" id="UP000061457"/>
    </source>
</evidence>
<evidence type="ECO:0000256" key="13">
    <source>
        <dbReference type="RuleBase" id="RU003572"/>
    </source>
</evidence>
<comment type="pathway">
    <text evidence="10 13">Carbohydrate metabolism; glyoxylate cycle; (S)-malate from isocitrate: step 2/2.</text>
</comment>
<dbReference type="Gene3D" id="1.20.1220.12">
    <property type="entry name" value="Malate synthase, domain III"/>
    <property type="match status" value="1"/>
</dbReference>
<accession>A0A0S2K6H0</accession>
<dbReference type="PANTHER" id="PTHR42739">
    <property type="entry name" value="MALATE SYNTHASE G"/>
    <property type="match status" value="1"/>
</dbReference>
<dbReference type="EC" id="2.3.3.9" evidence="10 11"/>
<proteinExistence type="inferred from homology"/>
<feature type="binding site" evidence="10">
    <location>
        <position position="317"/>
    </location>
    <ligand>
        <name>acetyl-CoA</name>
        <dbReference type="ChEBI" id="CHEBI:57288"/>
    </ligand>
</feature>
<dbReference type="STRING" id="161398.PP2015_3398"/>
<dbReference type="InterPro" id="IPR044856">
    <property type="entry name" value="Malate_synth_C_sf"/>
</dbReference>
<feature type="binding site" evidence="10">
    <location>
        <position position="436"/>
    </location>
    <ligand>
        <name>glyoxylate</name>
        <dbReference type="ChEBI" id="CHEBI:36655"/>
    </ligand>
</feature>
<feature type="active site" description="Proton acceptor" evidence="10 12">
    <location>
        <position position="344"/>
    </location>
</feature>
<keyword evidence="19" id="KW-1185">Reference proteome</keyword>
<comment type="caution">
    <text evidence="10">Lacks conserved residue(s) required for the propagation of feature annotation.</text>
</comment>
<organism evidence="18 19">
    <name type="scientific">Pseudoalteromonas phenolica</name>
    <dbReference type="NCBI Taxonomy" id="161398"/>
    <lineage>
        <taxon>Bacteria</taxon>
        <taxon>Pseudomonadati</taxon>
        <taxon>Pseudomonadota</taxon>
        <taxon>Gammaproteobacteria</taxon>
        <taxon>Alteromonadales</taxon>
        <taxon>Pseudoalteromonadaceae</taxon>
        <taxon>Pseudoalteromonas</taxon>
    </lineage>
</organism>
<evidence type="ECO:0000256" key="9">
    <source>
        <dbReference type="ARBA" id="ARBA00047918"/>
    </source>
</evidence>
<feature type="domain" description="Malate synthase G alpha-beta insertion" evidence="16">
    <location>
        <begin position="164"/>
        <end position="239"/>
    </location>
</feature>
<dbReference type="InterPro" id="IPR011076">
    <property type="entry name" value="Malate_synth_sf"/>
</dbReference>
<feature type="domain" description="Malate synthase TIM barrel" evidence="14">
    <location>
        <begin position="341"/>
        <end position="582"/>
    </location>
</feature>
<feature type="binding site" evidence="10">
    <location>
        <position position="464"/>
    </location>
    <ligand>
        <name>Mg(2+)</name>
        <dbReference type="ChEBI" id="CHEBI:18420"/>
    </ligand>
</feature>
<keyword evidence="8 10" id="KW-0558">Oxidation</keyword>
<evidence type="ECO:0000256" key="6">
    <source>
        <dbReference type="ARBA" id="ARBA00022723"/>
    </source>
</evidence>
<evidence type="ECO:0000313" key="18">
    <source>
        <dbReference type="EMBL" id="ALO43873.1"/>
    </source>
</evidence>
<evidence type="ECO:0000256" key="12">
    <source>
        <dbReference type="PIRSR" id="PIRSR601465-50"/>
    </source>
</evidence>
<evidence type="ECO:0000259" key="16">
    <source>
        <dbReference type="Pfam" id="PF20658"/>
    </source>
</evidence>
<keyword evidence="7 10" id="KW-0460">Magnesium</keyword>
<keyword evidence="3 10" id="KW-0963">Cytoplasm</keyword>
<dbReference type="GO" id="GO:0006097">
    <property type="term" value="P:glyoxylate cycle"/>
    <property type="evidence" value="ECO:0007669"/>
    <property type="project" value="UniProtKB-UniRule"/>
</dbReference>